<proteinExistence type="predicted"/>
<dbReference type="AlphaFoldDB" id="A0A917ISH2"/>
<evidence type="ECO:0000256" key="1">
    <source>
        <dbReference type="SAM" id="Phobius"/>
    </source>
</evidence>
<keyword evidence="1" id="KW-1133">Transmembrane helix</keyword>
<evidence type="ECO:0008006" key="4">
    <source>
        <dbReference type="Google" id="ProtNLM"/>
    </source>
</evidence>
<keyword evidence="1" id="KW-0812">Transmembrane</keyword>
<evidence type="ECO:0000313" key="3">
    <source>
        <dbReference type="Proteomes" id="UP000600171"/>
    </source>
</evidence>
<dbReference type="RefSeq" id="WP_188359677.1">
    <property type="nucleotide sequence ID" value="NZ_BMDC01000002.1"/>
</dbReference>
<reference evidence="2 3" key="1">
    <citation type="journal article" date="2014" name="Int. J. Syst. Evol. Microbiol.">
        <title>Complete genome sequence of Corynebacterium casei LMG S-19264T (=DSM 44701T), isolated from a smear-ripened cheese.</title>
        <authorList>
            <consortium name="US DOE Joint Genome Institute (JGI-PGF)"/>
            <person name="Walter F."/>
            <person name="Albersmeier A."/>
            <person name="Kalinowski J."/>
            <person name="Ruckert C."/>
        </authorList>
    </citation>
    <scope>NUCLEOTIDE SEQUENCE [LARGE SCALE GENOMIC DNA]</scope>
    <source>
        <strain evidence="2 3">CCM 8669</strain>
    </source>
</reference>
<keyword evidence="3" id="KW-1185">Reference proteome</keyword>
<dbReference type="Proteomes" id="UP000600171">
    <property type="component" value="Unassembled WGS sequence"/>
</dbReference>
<dbReference type="EMBL" id="BMDC01000002">
    <property type="protein sequence ID" value="GGH63212.1"/>
    <property type="molecule type" value="Genomic_DNA"/>
</dbReference>
<name>A0A917ISH2_9MICC</name>
<sequence length="169" mass="18769">MRLNGTLYPQEEVLVATRSHEVFLLPALLFGFAAVVAWSFASAVYPASAVFGILGYALAIWCTFLSLKRLWRWSTTGFFVTSQRLVIQRAVGSRTVSIPLQSVEGIDARHTAWRAGGAATLSVHAQGGIHVLRQIPRGAQFSLEVQQAQQRLLRPSSDSWWRRLNPFSS</sequence>
<protein>
    <recommendedName>
        <fullName evidence="4">DUF304 domain-containing protein</fullName>
    </recommendedName>
</protein>
<evidence type="ECO:0000313" key="2">
    <source>
        <dbReference type="EMBL" id="GGH63212.1"/>
    </source>
</evidence>
<feature type="transmembrane region" description="Helical" evidence="1">
    <location>
        <begin position="47"/>
        <end position="67"/>
    </location>
</feature>
<keyword evidence="1" id="KW-0472">Membrane</keyword>
<organism evidence="2 3">
    <name type="scientific">Rothia aerolata</name>
    <dbReference type="NCBI Taxonomy" id="1812262"/>
    <lineage>
        <taxon>Bacteria</taxon>
        <taxon>Bacillati</taxon>
        <taxon>Actinomycetota</taxon>
        <taxon>Actinomycetes</taxon>
        <taxon>Micrococcales</taxon>
        <taxon>Micrococcaceae</taxon>
        <taxon>Rothia</taxon>
    </lineage>
</organism>
<comment type="caution">
    <text evidence="2">The sequence shown here is derived from an EMBL/GenBank/DDBJ whole genome shotgun (WGS) entry which is preliminary data.</text>
</comment>
<feature type="transmembrane region" description="Helical" evidence="1">
    <location>
        <begin position="21"/>
        <end position="41"/>
    </location>
</feature>
<gene>
    <name evidence="2" type="ORF">GCM10007359_14240</name>
</gene>
<accession>A0A917ISH2</accession>